<proteinExistence type="predicted"/>
<reference evidence="3" key="1">
    <citation type="journal article" date="2023" name="Mol. Phylogenet. Evol.">
        <title>Genome-scale phylogeny and comparative genomics of the fungal order Sordariales.</title>
        <authorList>
            <person name="Hensen N."/>
            <person name="Bonometti L."/>
            <person name="Westerberg I."/>
            <person name="Brannstrom I.O."/>
            <person name="Guillou S."/>
            <person name="Cros-Aarteil S."/>
            <person name="Calhoun S."/>
            <person name="Haridas S."/>
            <person name="Kuo A."/>
            <person name="Mondo S."/>
            <person name="Pangilinan J."/>
            <person name="Riley R."/>
            <person name="LaButti K."/>
            <person name="Andreopoulos B."/>
            <person name="Lipzen A."/>
            <person name="Chen C."/>
            <person name="Yan M."/>
            <person name="Daum C."/>
            <person name="Ng V."/>
            <person name="Clum A."/>
            <person name="Steindorff A."/>
            <person name="Ohm R.A."/>
            <person name="Martin F."/>
            <person name="Silar P."/>
            <person name="Natvig D.O."/>
            <person name="Lalanne C."/>
            <person name="Gautier V."/>
            <person name="Ament-Velasquez S.L."/>
            <person name="Kruys A."/>
            <person name="Hutchinson M.I."/>
            <person name="Powell A.J."/>
            <person name="Barry K."/>
            <person name="Miller A.N."/>
            <person name="Grigoriev I.V."/>
            <person name="Debuchy R."/>
            <person name="Gladieux P."/>
            <person name="Hiltunen Thoren M."/>
            <person name="Johannesson H."/>
        </authorList>
    </citation>
    <scope>NUCLEOTIDE SEQUENCE [LARGE SCALE GENOMIC DNA]</scope>
    <source>
        <strain evidence="3">CBS 340.73</strain>
    </source>
</reference>
<evidence type="ECO:0000313" key="3">
    <source>
        <dbReference type="Proteomes" id="UP001303473"/>
    </source>
</evidence>
<keyword evidence="3" id="KW-1185">Reference proteome</keyword>
<comment type="caution">
    <text evidence="2">The sequence shown here is derived from an EMBL/GenBank/DDBJ whole genome shotgun (WGS) entry which is preliminary data.</text>
</comment>
<sequence>MNVTDEQLEADWKPNGRRPQSTIARSFSQELMDIFRIENSVADLDEKVNQRKAQINSQTSELEQLEARIREMEARLKGQAPPGANGKPASPRTQRPPVGNAFDNPNAPPAVPKKDQQQQQKYGGSSRPPQQAVPGQLPPTPVGSEGEYELVSRLRVVASSGRPSSAHPHPAASRPSGSKANSTTYSSSVEGIKSTPSSGDNSGSVKSMLLSESASLADFVVVAGPDGDGDRF</sequence>
<evidence type="ECO:0000256" key="1">
    <source>
        <dbReference type="SAM" id="MobiDB-lite"/>
    </source>
</evidence>
<name>A0AAN6N672_9PEZI</name>
<dbReference type="Proteomes" id="UP001303473">
    <property type="component" value="Unassembled WGS sequence"/>
</dbReference>
<gene>
    <name evidence="2" type="ORF">QBC46DRAFT_151759</name>
</gene>
<protein>
    <submittedName>
        <fullName evidence="2">Uncharacterized protein</fullName>
    </submittedName>
</protein>
<organism evidence="2 3">
    <name type="scientific">Diplogelasinospora grovesii</name>
    <dbReference type="NCBI Taxonomy" id="303347"/>
    <lineage>
        <taxon>Eukaryota</taxon>
        <taxon>Fungi</taxon>
        <taxon>Dikarya</taxon>
        <taxon>Ascomycota</taxon>
        <taxon>Pezizomycotina</taxon>
        <taxon>Sordariomycetes</taxon>
        <taxon>Sordariomycetidae</taxon>
        <taxon>Sordariales</taxon>
        <taxon>Diplogelasinosporaceae</taxon>
        <taxon>Diplogelasinospora</taxon>
    </lineage>
</organism>
<dbReference type="EMBL" id="MU853814">
    <property type="protein sequence ID" value="KAK3939281.1"/>
    <property type="molecule type" value="Genomic_DNA"/>
</dbReference>
<dbReference type="Gene3D" id="1.20.5.170">
    <property type="match status" value="1"/>
</dbReference>
<feature type="region of interest" description="Disordered" evidence="1">
    <location>
        <begin position="1"/>
        <end position="23"/>
    </location>
</feature>
<evidence type="ECO:0000313" key="2">
    <source>
        <dbReference type="EMBL" id="KAK3939281.1"/>
    </source>
</evidence>
<feature type="compositionally biased region" description="Polar residues" evidence="1">
    <location>
        <begin position="175"/>
        <end position="206"/>
    </location>
</feature>
<feature type="region of interest" description="Disordered" evidence="1">
    <location>
        <begin position="70"/>
        <end position="206"/>
    </location>
</feature>
<dbReference type="AlphaFoldDB" id="A0AAN6N672"/>
<accession>A0AAN6N672</accession>
<dbReference type="CDD" id="cd14724">
    <property type="entry name" value="ZIP_Gal4-like_1"/>
    <property type="match status" value="1"/>
</dbReference>